<dbReference type="EMBL" id="KN834762">
    <property type="protein sequence ID" value="KIK64006.1"/>
    <property type="molecule type" value="Genomic_DNA"/>
</dbReference>
<evidence type="ECO:0000313" key="2">
    <source>
        <dbReference type="Proteomes" id="UP000053593"/>
    </source>
</evidence>
<dbReference type="AlphaFoldDB" id="A0A0D0C792"/>
<protein>
    <submittedName>
        <fullName evidence="1">Uncharacterized protein</fullName>
    </submittedName>
</protein>
<proteinExistence type="predicted"/>
<dbReference type="OrthoDB" id="3052250at2759"/>
<keyword evidence="2" id="KW-1185">Reference proteome</keyword>
<name>A0A0D0C792_9AGAR</name>
<organism evidence="1 2">
    <name type="scientific">Collybiopsis luxurians FD-317 M1</name>
    <dbReference type="NCBI Taxonomy" id="944289"/>
    <lineage>
        <taxon>Eukaryota</taxon>
        <taxon>Fungi</taxon>
        <taxon>Dikarya</taxon>
        <taxon>Basidiomycota</taxon>
        <taxon>Agaricomycotina</taxon>
        <taxon>Agaricomycetes</taxon>
        <taxon>Agaricomycetidae</taxon>
        <taxon>Agaricales</taxon>
        <taxon>Marasmiineae</taxon>
        <taxon>Omphalotaceae</taxon>
        <taxon>Collybiopsis</taxon>
        <taxon>Collybiopsis luxurians</taxon>
    </lineage>
</organism>
<gene>
    <name evidence="1" type="ORF">GYMLUDRAFT_426892</name>
</gene>
<dbReference type="Proteomes" id="UP000053593">
    <property type="component" value="Unassembled WGS sequence"/>
</dbReference>
<dbReference type="HOGENOM" id="CLU_1865342_0_0_1"/>
<reference evidence="1 2" key="1">
    <citation type="submission" date="2014-04" db="EMBL/GenBank/DDBJ databases">
        <title>Evolutionary Origins and Diversification of the Mycorrhizal Mutualists.</title>
        <authorList>
            <consortium name="DOE Joint Genome Institute"/>
            <consortium name="Mycorrhizal Genomics Consortium"/>
            <person name="Kohler A."/>
            <person name="Kuo A."/>
            <person name="Nagy L.G."/>
            <person name="Floudas D."/>
            <person name="Copeland A."/>
            <person name="Barry K.W."/>
            <person name="Cichocki N."/>
            <person name="Veneault-Fourrey C."/>
            <person name="LaButti K."/>
            <person name="Lindquist E.A."/>
            <person name="Lipzen A."/>
            <person name="Lundell T."/>
            <person name="Morin E."/>
            <person name="Murat C."/>
            <person name="Riley R."/>
            <person name="Ohm R."/>
            <person name="Sun H."/>
            <person name="Tunlid A."/>
            <person name="Henrissat B."/>
            <person name="Grigoriev I.V."/>
            <person name="Hibbett D.S."/>
            <person name="Martin F."/>
        </authorList>
    </citation>
    <scope>NUCLEOTIDE SEQUENCE [LARGE SCALE GENOMIC DNA]</scope>
    <source>
        <strain evidence="1 2">FD-317 M1</strain>
    </source>
</reference>
<evidence type="ECO:0000313" key="1">
    <source>
        <dbReference type="EMBL" id="KIK64006.1"/>
    </source>
</evidence>
<accession>A0A0D0C792</accession>
<sequence length="137" mass="15516">MYLQAVAQGTSAILRSLEQAIYACFSYGLFAKMQPSPSRPAFRPSVYALMSLRSRARRADDPLAPLASRIYNILKSYEDSSDNMQSLIILLYEFGLEMMERNADTDETSVTQHRVDTYSLPMESDAVKQYRSPSRAL</sequence>